<protein>
    <submittedName>
        <fullName evidence="2">Uncharacterized protein</fullName>
    </submittedName>
</protein>
<proteinExistence type="predicted"/>
<keyword evidence="1" id="KW-0812">Transmembrane</keyword>
<organism evidence="2 3">
    <name type="scientific">Necator americanus</name>
    <name type="common">Human hookworm</name>
    <dbReference type="NCBI Taxonomy" id="51031"/>
    <lineage>
        <taxon>Eukaryota</taxon>
        <taxon>Metazoa</taxon>
        <taxon>Ecdysozoa</taxon>
        <taxon>Nematoda</taxon>
        <taxon>Chromadorea</taxon>
        <taxon>Rhabditida</taxon>
        <taxon>Rhabditina</taxon>
        <taxon>Rhabditomorpha</taxon>
        <taxon>Strongyloidea</taxon>
        <taxon>Ancylostomatidae</taxon>
        <taxon>Bunostominae</taxon>
        <taxon>Necator</taxon>
    </lineage>
</organism>
<evidence type="ECO:0000313" key="3">
    <source>
        <dbReference type="Proteomes" id="UP000053676"/>
    </source>
</evidence>
<dbReference type="EMBL" id="KI660160">
    <property type="protein sequence ID" value="ETN77607.1"/>
    <property type="molecule type" value="Genomic_DNA"/>
</dbReference>
<accession>W2T9E2</accession>
<dbReference type="KEGG" id="nai:NECAME_10910"/>
<keyword evidence="1" id="KW-1133">Transmembrane helix</keyword>
<dbReference type="Proteomes" id="UP000053676">
    <property type="component" value="Unassembled WGS sequence"/>
</dbReference>
<evidence type="ECO:0000256" key="1">
    <source>
        <dbReference type="SAM" id="Phobius"/>
    </source>
</evidence>
<reference evidence="3" key="1">
    <citation type="journal article" date="2014" name="Nat. Genet.">
        <title>Genome of the human hookworm Necator americanus.</title>
        <authorList>
            <person name="Tang Y.T."/>
            <person name="Gao X."/>
            <person name="Rosa B.A."/>
            <person name="Abubucker S."/>
            <person name="Hallsworth-Pepin K."/>
            <person name="Martin J."/>
            <person name="Tyagi R."/>
            <person name="Heizer E."/>
            <person name="Zhang X."/>
            <person name="Bhonagiri-Palsikar V."/>
            <person name="Minx P."/>
            <person name="Warren W.C."/>
            <person name="Wang Q."/>
            <person name="Zhan B."/>
            <person name="Hotez P.J."/>
            <person name="Sternberg P.W."/>
            <person name="Dougall A."/>
            <person name="Gaze S.T."/>
            <person name="Mulvenna J."/>
            <person name="Sotillo J."/>
            <person name="Ranganathan S."/>
            <person name="Rabelo E.M."/>
            <person name="Wilson R.K."/>
            <person name="Felgner P.L."/>
            <person name="Bethony J."/>
            <person name="Hawdon J.M."/>
            <person name="Gasser R.B."/>
            <person name="Loukas A."/>
            <person name="Mitreva M."/>
        </authorList>
    </citation>
    <scope>NUCLEOTIDE SEQUENCE [LARGE SCALE GENOMIC DNA]</scope>
</reference>
<sequence>MMRTYEYNRRWWPLALTQPFAVALAGTGASLSARYQITENIRTIRVVLPAVLFDALVSVVDVCGTTLFKPEKKFQKF</sequence>
<keyword evidence="3" id="KW-1185">Reference proteome</keyword>
<feature type="transmembrane region" description="Helical" evidence="1">
    <location>
        <begin position="48"/>
        <end position="68"/>
    </location>
</feature>
<keyword evidence="1" id="KW-0472">Membrane</keyword>
<dbReference type="OrthoDB" id="5834256at2759"/>
<gene>
    <name evidence="2" type="ORF">NECAME_10910</name>
</gene>
<evidence type="ECO:0000313" key="2">
    <source>
        <dbReference type="EMBL" id="ETN77607.1"/>
    </source>
</evidence>
<name>W2T9E2_NECAM</name>
<dbReference type="AlphaFoldDB" id="W2T9E2"/>